<dbReference type="EMBL" id="BK014677">
    <property type="protein sequence ID" value="DAD67441.1"/>
    <property type="molecule type" value="Genomic_DNA"/>
</dbReference>
<reference evidence="1" key="1">
    <citation type="journal article" date="2021" name="Proc. Natl. Acad. Sci. U.S.A.">
        <title>A Catalog of Tens of Thousands of Viruses from Human Metagenomes Reveals Hidden Associations with Chronic Diseases.</title>
        <authorList>
            <person name="Tisza M.J."/>
            <person name="Buck C.B."/>
        </authorList>
    </citation>
    <scope>NUCLEOTIDE SEQUENCE</scope>
    <source>
        <strain evidence="1">CtpGU1</strain>
    </source>
</reference>
<dbReference type="Pfam" id="PF06152">
    <property type="entry name" value="Phage_min_cap2"/>
    <property type="match status" value="1"/>
</dbReference>
<proteinExistence type="predicted"/>
<accession>A0A8S5LC15</accession>
<dbReference type="GO" id="GO:0008237">
    <property type="term" value="F:metallopeptidase activity"/>
    <property type="evidence" value="ECO:0007669"/>
    <property type="project" value="InterPro"/>
</dbReference>
<dbReference type="Gene3D" id="3.40.390.10">
    <property type="entry name" value="Collagenase (Catalytic Domain)"/>
    <property type="match status" value="1"/>
</dbReference>
<organism evidence="1">
    <name type="scientific">Siphoviridae sp. ctpGU1</name>
    <dbReference type="NCBI Taxonomy" id="2823601"/>
    <lineage>
        <taxon>Viruses</taxon>
        <taxon>Duplodnaviria</taxon>
        <taxon>Heunggongvirae</taxon>
        <taxon>Uroviricota</taxon>
        <taxon>Caudoviricetes</taxon>
    </lineage>
</organism>
<dbReference type="GO" id="GO:0005198">
    <property type="term" value="F:structural molecule activity"/>
    <property type="evidence" value="ECO:0007669"/>
    <property type="project" value="InterPro"/>
</dbReference>
<dbReference type="SUPFAM" id="SSF55486">
    <property type="entry name" value="Metalloproteases ('zincins'), catalytic domain"/>
    <property type="match status" value="1"/>
</dbReference>
<sequence length="614" mass="70378">MEIKNNDGNYWVKSKEVEGLYHELSMEMMKNVIRRLKQRGTADLIDNPYVWQLEKLNDMHLITEENVKLISKYSGVAEEVFRDVIANEGFKIYQDSHQQLAQALKTNAQPNLLVQKSLNALANQTMFELSNLINTTMPKALQQNYKQTLESAVAGVVSGTKSDKKALSEAVLKMYERGFTAFKDRGGKTWTVERYAQTVIRTTTFRTYREMREQPAEDLGIDTYYYSAKSSARELCAPLQHQIVTKGVARTIKGERVLSLPDYGYGSPGGCLGINCGHYLTPFVVGVNFKPDLPEHLEHLSEEEAKQNALDKARLKAFDREIRINKDKQILAKELGDAELLKKLILRAQTLKSGRKKLIEKNPIVIGKFFKKIIERKNKTVYNKDVRVFNKYIVDDGMTKRDMVKFLKNEFDMEVIENTRTKLPEEALRQTINILKSFEGIYHLLPEKIPEILAVAPSKTEGIAYYAHSSKTHTPIRFGINVKYFKTAEVLSDLVKEGVAEGWFSKNSDKNHIMLHEFGHHIDFQMSKKMNVSQFSDIIFKEMGNINSLYKKNTVGKLTGGYAESYYKKKTKNTETFAELFAEAYGETPREIANDFRKVLEDKIKEVFKNADKT</sequence>
<protein>
    <submittedName>
        <fullName evidence="1">Minor capsid protein</fullName>
    </submittedName>
</protein>
<evidence type="ECO:0000313" key="1">
    <source>
        <dbReference type="EMBL" id="DAD67441.1"/>
    </source>
</evidence>
<dbReference type="InterPro" id="IPR024079">
    <property type="entry name" value="MetalloPept_cat_dom_sf"/>
</dbReference>
<dbReference type="InterPro" id="IPR009319">
    <property type="entry name" value="Phage_A118_VSP1"/>
</dbReference>
<name>A0A8S5LC15_9CAUD</name>